<dbReference type="HAMAP" id="MF_00206">
    <property type="entry name" value="Lipoyl_synth"/>
    <property type="match status" value="1"/>
</dbReference>
<comment type="similarity">
    <text evidence="9">Belongs to the radical SAM superfamily. Lipoyl synthase family.</text>
</comment>
<name>A0A7J7ILI0_9RHOD</name>
<dbReference type="AlphaFoldDB" id="A0A7J7ILI0"/>
<dbReference type="PROSITE" id="PS51918">
    <property type="entry name" value="RADICAL_SAM"/>
    <property type="match status" value="1"/>
</dbReference>
<evidence type="ECO:0000259" key="10">
    <source>
        <dbReference type="PROSITE" id="PS51918"/>
    </source>
</evidence>
<evidence type="ECO:0000256" key="8">
    <source>
        <dbReference type="ARBA" id="ARBA00047326"/>
    </source>
</evidence>
<dbReference type="OrthoDB" id="3231at2759"/>
<dbReference type="GO" id="GO:0046872">
    <property type="term" value="F:metal ion binding"/>
    <property type="evidence" value="ECO:0007669"/>
    <property type="project" value="UniProtKB-KW"/>
</dbReference>
<comment type="function">
    <text evidence="9">Catalyzes the radical-mediated insertion of two sulfur atoms into the C-6 and C-8 positions of the octanoyl moiety bound to the lipoyl domains of lipoate-dependent enzymes, thereby converting the octanoylated domains into lipoylated derivatives.</text>
</comment>
<dbReference type="UniPathway" id="UPA00538">
    <property type="reaction ID" value="UER00593"/>
</dbReference>
<dbReference type="GO" id="GO:0051539">
    <property type="term" value="F:4 iron, 4 sulfur cluster binding"/>
    <property type="evidence" value="ECO:0007669"/>
    <property type="project" value="UniProtKB-UniRule"/>
</dbReference>
<evidence type="ECO:0000256" key="5">
    <source>
        <dbReference type="ARBA" id="ARBA00022723"/>
    </source>
</evidence>
<comment type="catalytic activity">
    <reaction evidence="8 9">
        <text>[[Fe-S] cluster scaffold protein carrying a second [4Fe-4S](2+) cluster] + N(6)-octanoyl-L-lysyl-[protein] + 2 oxidized [2Fe-2S]-[ferredoxin] + 2 S-adenosyl-L-methionine + 4 H(+) = [[Fe-S] cluster scaffold protein] + N(6)-[(R)-dihydrolipoyl]-L-lysyl-[protein] + 4 Fe(3+) + 2 hydrogen sulfide + 2 5'-deoxyadenosine + 2 L-methionine + 2 reduced [2Fe-2S]-[ferredoxin]</text>
        <dbReference type="Rhea" id="RHEA:16585"/>
        <dbReference type="Rhea" id="RHEA-COMP:9928"/>
        <dbReference type="Rhea" id="RHEA-COMP:10000"/>
        <dbReference type="Rhea" id="RHEA-COMP:10001"/>
        <dbReference type="Rhea" id="RHEA-COMP:10475"/>
        <dbReference type="Rhea" id="RHEA-COMP:14568"/>
        <dbReference type="Rhea" id="RHEA-COMP:14569"/>
        <dbReference type="ChEBI" id="CHEBI:15378"/>
        <dbReference type="ChEBI" id="CHEBI:17319"/>
        <dbReference type="ChEBI" id="CHEBI:29034"/>
        <dbReference type="ChEBI" id="CHEBI:29919"/>
        <dbReference type="ChEBI" id="CHEBI:33722"/>
        <dbReference type="ChEBI" id="CHEBI:33737"/>
        <dbReference type="ChEBI" id="CHEBI:33738"/>
        <dbReference type="ChEBI" id="CHEBI:57844"/>
        <dbReference type="ChEBI" id="CHEBI:59789"/>
        <dbReference type="ChEBI" id="CHEBI:78809"/>
        <dbReference type="ChEBI" id="CHEBI:83100"/>
        <dbReference type="EC" id="2.8.1.8"/>
    </reaction>
</comment>
<dbReference type="CDD" id="cd01335">
    <property type="entry name" value="Radical_SAM"/>
    <property type="match status" value="1"/>
</dbReference>
<dbReference type="EC" id="2.8.1.8" evidence="9"/>
<dbReference type="GO" id="GO:0009249">
    <property type="term" value="P:protein lipoylation"/>
    <property type="evidence" value="ECO:0007669"/>
    <property type="project" value="UniProtKB-UniRule"/>
</dbReference>
<dbReference type="InterPro" id="IPR003698">
    <property type="entry name" value="Lipoyl_synth"/>
</dbReference>
<comment type="caution">
    <text evidence="11">The sequence shown here is derived from an EMBL/GenBank/DDBJ whole genome shotgun (WGS) entry which is preliminary data.</text>
</comment>
<dbReference type="GO" id="GO:0016992">
    <property type="term" value="F:lipoate synthase activity"/>
    <property type="evidence" value="ECO:0007669"/>
    <property type="project" value="UniProtKB-UniRule"/>
</dbReference>
<evidence type="ECO:0000313" key="12">
    <source>
        <dbReference type="Proteomes" id="UP000530660"/>
    </source>
</evidence>
<evidence type="ECO:0000256" key="7">
    <source>
        <dbReference type="ARBA" id="ARBA00023014"/>
    </source>
</evidence>
<dbReference type="Proteomes" id="UP000530660">
    <property type="component" value="Unassembled WGS sequence"/>
</dbReference>
<dbReference type="Pfam" id="PF04055">
    <property type="entry name" value="Radical_SAM"/>
    <property type="match status" value="1"/>
</dbReference>
<dbReference type="InterPro" id="IPR006638">
    <property type="entry name" value="Elp3/MiaA/NifB-like_rSAM"/>
</dbReference>
<feature type="binding site" evidence="9">
    <location>
        <position position="248"/>
    </location>
    <ligand>
        <name>[4Fe-4S] cluster</name>
        <dbReference type="ChEBI" id="CHEBI:49883"/>
        <label>1</label>
    </ligand>
</feature>
<evidence type="ECO:0000256" key="1">
    <source>
        <dbReference type="ARBA" id="ARBA00004229"/>
    </source>
</evidence>
<keyword evidence="7 9" id="KW-0411">Iron-sulfur</keyword>
<dbReference type="PANTHER" id="PTHR10949">
    <property type="entry name" value="LIPOYL SYNTHASE"/>
    <property type="match status" value="1"/>
</dbReference>
<keyword evidence="12" id="KW-1185">Reference proteome</keyword>
<comment type="caution">
    <text evidence="9">Lacks conserved residue(s) required for the propagation of feature annotation.</text>
</comment>
<evidence type="ECO:0000256" key="9">
    <source>
        <dbReference type="HAMAP-Rule" id="MF_03123"/>
    </source>
</evidence>
<organism evidence="11 12">
    <name type="scientific">Cyanidiococcus yangmingshanensis</name>
    <dbReference type="NCBI Taxonomy" id="2690220"/>
    <lineage>
        <taxon>Eukaryota</taxon>
        <taxon>Rhodophyta</taxon>
        <taxon>Bangiophyceae</taxon>
        <taxon>Cyanidiales</taxon>
        <taxon>Cyanidiaceae</taxon>
        <taxon>Cyanidiococcus</taxon>
    </lineage>
</organism>
<evidence type="ECO:0000313" key="11">
    <source>
        <dbReference type="EMBL" id="KAF6003985.1"/>
    </source>
</evidence>
<feature type="binding site" evidence="9">
    <location>
        <position position="14"/>
    </location>
    <ligand>
        <name>[4Fe-4S] cluster</name>
        <dbReference type="ChEBI" id="CHEBI:49883"/>
        <label>2</label>
        <note>4Fe-4S-S-AdoMet</note>
    </ligand>
</feature>
<feature type="domain" description="Radical SAM core" evidence="10">
    <location>
        <begin position="1"/>
        <end position="237"/>
    </location>
</feature>
<evidence type="ECO:0000256" key="3">
    <source>
        <dbReference type="ARBA" id="ARBA00022679"/>
    </source>
</evidence>
<comment type="pathway">
    <text evidence="9">Protein modification; protein lipoylation via endogenous pathway; protein N(6)-(lipoyl)lysine from octanoyl-[acyl-carrier-protein]: step 2/2.</text>
</comment>
<keyword evidence="4 9" id="KW-0949">S-adenosyl-L-methionine</keyword>
<feature type="binding site" evidence="9">
    <location>
        <position position="11"/>
    </location>
    <ligand>
        <name>[4Fe-4S] cluster</name>
        <dbReference type="ChEBI" id="CHEBI:49883"/>
        <label>2</label>
        <note>4Fe-4S-S-AdoMet</note>
    </ligand>
</feature>
<proteinExistence type="inferred from homology"/>
<comment type="subcellular location">
    <subcellularLocation>
        <location evidence="9">Mitochondrion</location>
    </subcellularLocation>
    <subcellularLocation>
        <location evidence="1">Plastid</location>
        <location evidence="1">Chloroplast</location>
    </subcellularLocation>
</comment>
<dbReference type="GO" id="GO:0005739">
    <property type="term" value="C:mitochondrion"/>
    <property type="evidence" value="ECO:0007669"/>
    <property type="project" value="UniProtKB-SubCell"/>
</dbReference>
<protein>
    <recommendedName>
        <fullName evidence="9">Lipoyl synthase, mitochondrial</fullName>
        <ecNumber evidence="9">2.8.1.8</ecNumber>
    </recommendedName>
    <alternativeName>
        <fullName evidence="9">Lipoate synthase</fullName>
        <shortName evidence="9">LS</shortName>
        <shortName evidence="9">Lip-syn</shortName>
    </alternativeName>
    <alternativeName>
        <fullName evidence="9">Lipoic acid synthase</fullName>
    </alternativeName>
</protein>
<dbReference type="EMBL" id="VWRR01000005">
    <property type="protein sequence ID" value="KAF6003985.1"/>
    <property type="molecule type" value="Genomic_DNA"/>
</dbReference>
<sequence>MLLGDTCTRGCRFCAVKTAAQPPALDPDEPMNVAAEVASWDIDYVVLTSVDRDDLPDGGAAHFACTVRYLKQLRPSPSAVVRNDRPDPLPTIRQSARVTPRPLFVECLVSDFAGNADAVQCLALSGLDVYAHNLETVDRLQRYVRDPRASYKQSLHVLSLAKQFNSQLVTKTSLMLGLGEAPAEVIQTMRDLRERQVDVITLGQYLRPSKHHLSVVEWIHPDQFAEYRRIGEKMGFLYVAAGPLVRSSYRAGEYMMTRLLQQRELASRGP</sequence>
<dbReference type="InterPro" id="IPR058240">
    <property type="entry name" value="rSAM_sf"/>
</dbReference>
<keyword evidence="9" id="KW-0496">Mitochondrion</keyword>
<keyword evidence="2 9" id="KW-0004">4Fe-4S</keyword>
<evidence type="ECO:0000256" key="6">
    <source>
        <dbReference type="ARBA" id="ARBA00023004"/>
    </source>
</evidence>
<dbReference type="SMART" id="SM00729">
    <property type="entry name" value="Elp3"/>
    <property type="match status" value="1"/>
</dbReference>
<gene>
    <name evidence="11" type="primary">LIP1P</name>
    <name evidence="11" type="ORF">F1559_004653</name>
</gene>
<evidence type="ECO:0000256" key="4">
    <source>
        <dbReference type="ARBA" id="ARBA00022691"/>
    </source>
</evidence>
<keyword evidence="3 9" id="KW-0808">Transferase</keyword>
<feature type="binding site" evidence="9">
    <location>
        <position position="7"/>
    </location>
    <ligand>
        <name>[4Fe-4S] cluster</name>
        <dbReference type="ChEBI" id="CHEBI:49883"/>
        <label>2</label>
        <note>4Fe-4S-S-AdoMet</note>
    </ligand>
</feature>
<accession>A0A7J7ILI0</accession>
<reference evidence="11 12" key="1">
    <citation type="journal article" date="2020" name="J. Phycol.">
        <title>Comparative genome analysis reveals Cyanidiococcus gen. nov., a new extremophilic red algal genus sister to Cyanidioschyzon (Cyanidioschyzonaceae, Rhodophyta).</title>
        <authorList>
            <person name="Liu S.-L."/>
            <person name="Chiang Y.-R."/>
            <person name="Yoon H.S."/>
            <person name="Fu H.-Y."/>
        </authorList>
    </citation>
    <scope>NUCLEOTIDE SEQUENCE [LARGE SCALE GENOMIC DNA]</scope>
    <source>
        <strain evidence="11 12">THAL066</strain>
    </source>
</reference>
<dbReference type="Gene3D" id="3.20.20.70">
    <property type="entry name" value="Aldolase class I"/>
    <property type="match status" value="1"/>
</dbReference>
<dbReference type="SUPFAM" id="SSF102114">
    <property type="entry name" value="Radical SAM enzymes"/>
    <property type="match status" value="1"/>
</dbReference>
<dbReference type="SFLD" id="SFLDS00029">
    <property type="entry name" value="Radical_SAM"/>
    <property type="match status" value="1"/>
</dbReference>
<dbReference type="GO" id="GO:0009507">
    <property type="term" value="C:chloroplast"/>
    <property type="evidence" value="ECO:0007669"/>
    <property type="project" value="UniProtKB-SubCell"/>
</dbReference>
<evidence type="ECO:0000256" key="2">
    <source>
        <dbReference type="ARBA" id="ARBA00022485"/>
    </source>
</evidence>
<dbReference type="InterPro" id="IPR013785">
    <property type="entry name" value="Aldolase_TIM"/>
</dbReference>
<comment type="cofactor">
    <cofactor evidence="9">
        <name>[4Fe-4S] cluster</name>
        <dbReference type="ChEBI" id="CHEBI:49883"/>
    </cofactor>
    <text evidence="9">Binds 2 [4Fe-4S] clusters per subunit. One cluster is coordinated with 3 cysteines and an exchangeable S-adenosyl-L-methionine.</text>
</comment>
<keyword evidence="6 9" id="KW-0408">Iron</keyword>
<dbReference type="PANTHER" id="PTHR10949:SF0">
    <property type="entry name" value="LIPOYL SYNTHASE, MITOCHONDRIAL"/>
    <property type="match status" value="1"/>
</dbReference>
<keyword evidence="5 9" id="KW-0479">Metal-binding</keyword>
<dbReference type="InterPro" id="IPR007197">
    <property type="entry name" value="rSAM"/>
</dbReference>